<evidence type="ECO:0000313" key="2">
    <source>
        <dbReference type="Proteomes" id="UP000619101"/>
    </source>
</evidence>
<keyword evidence="2" id="KW-1185">Reference proteome</keyword>
<organism evidence="1 2">
    <name type="scientific">Solibacillus faecavium</name>
    <dbReference type="NCBI Taxonomy" id="2762221"/>
    <lineage>
        <taxon>Bacteria</taxon>
        <taxon>Bacillati</taxon>
        <taxon>Bacillota</taxon>
        <taxon>Bacilli</taxon>
        <taxon>Bacillales</taxon>
        <taxon>Caryophanaceae</taxon>
        <taxon>Solibacillus</taxon>
    </lineage>
</organism>
<dbReference type="Proteomes" id="UP000619101">
    <property type="component" value="Unassembled WGS sequence"/>
</dbReference>
<accession>A0ABR8XZN8</accession>
<proteinExistence type="predicted"/>
<gene>
    <name evidence="1" type="ORF">H9635_11485</name>
</gene>
<protein>
    <submittedName>
        <fullName evidence="1">Uncharacterized protein</fullName>
    </submittedName>
</protein>
<comment type="caution">
    <text evidence="1">The sequence shown here is derived from an EMBL/GenBank/DDBJ whole genome shotgun (WGS) entry which is preliminary data.</text>
</comment>
<dbReference type="EMBL" id="JACSPZ010000004">
    <property type="protein sequence ID" value="MBD8037373.1"/>
    <property type="molecule type" value="Genomic_DNA"/>
</dbReference>
<dbReference type="RefSeq" id="WP_191700424.1">
    <property type="nucleotide sequence ID" value="NZ_JACSPZ010000004.1"/>
</dbReference>
<evidence type="ECO:0000313" key="1">
    <source>
        <dbReference type="EMBL" id="MBD8037373.1"/>
    </source>
</evidence>
<reference evidence="1 2" key="1">
    <citation type="submission" date="2020-08" db="EMBL/GenBank/DDBJ databases">
        <title>A Genomic Blueprint of the Chicken Gut Microbiome.</title>
        <authorList>
            <person name="Gilroy R."/>
            <person name="Ravi A."/>
            <person name="Getino M."/>
            <person name="Pursley I."/>
            <person name="Horton D.L."/>
            <person name="Alikhan N.-F."/>
            <person name="Baker D."/>
            <person name="Gharbi K."/>
            <person name="Hall N."/>
            <person name="Watson M."/>
            <person name="Adriaenssens E.M."/>
            <person name="Foster-Nyarko E."/>
            <person name="Jarju S."/>
            <person name="Secka A."/>
            <person name="Antonio M."/>
            <person name="Oren A."/>
            <person name="Chaudhuri R."/>
            <person name="La Ragione R.M."/>
            <person name="Hildebrand F."/>
            <person name="Pallen M.J."/>
        </authorList>
    </citation>
    <scope>NUCLEOTIDE SEQUENCE [LARGE SCALE GENOMIC DNA]</scope>
    <source>
        <strain evidence="1 2">A46</strain>
    </source>
</reference>
<name>A0ABR8XZN8_9BACL</name>
<sequence>MLLVPKALENIIVGVLINNHFKWYVSKKDIWFLDRKKLEEAYKKKFKEMGIAYTGPFIEEDDERKSIDILDEDSYAEFAPRMAKYAVSTKELRERLKLNLLTETKEDTFYSFMPSLYINFDKRELYSLYSEPASYEDFVPENWTGRYEDFLSYIDRAEKYWYDENEIDLLNFENDRGKK</sequence>